<keyword evidence="3" id="KW-1185">Reference proteome</keyword>
<dbReference type="RefSeq" id="WP_099499909.1">
    <property type="nucleotide sequence ID" value="NZ_CP026652.1"/>
</dbReference>
<dbReference type="InterPro" id="IPR036188">
    <property type="entry name" value="FAD/NAD-bd_sf"/>
</dbReference>
<sequence length="64" mass="6612">MFTGIDATQVTWADGSSEEVDTILLATGYRPDLAYLAPLGALTASGHPRHREGVEPSSPGSAGL</sequence>
<evidence type="ECO:0000256" key="1">
    <source>
        <dbReference type="SAM" id="MobiDB-lite"/>
    </source>
</evidence>
<reference evidence="2 3" key="1">
    <citation type="submission" date="2018-02" db="EMBL/GenBank/DDBJ databases">
        <title>Complete genome sequence of Streptomyces dengpaensis, the producer of angucyclines.</title>
        <authorList>
            <person name="Yumei L."/>
        </authorList>
    </citation>
    <scope>NUCLEOTIDE SEQUENCE [LARGE SCALE GENOMIC DNA]</scope>
    <source>
        <strain evidence="2 3">XZHG99</strain>
    </source>
</reference>
<evidence type="ECO:0000313" key="2">
    <source>
        <dbReference type="EMBL" id="AVH56487.1"/>
    </source>
</evidence>
<dbReference type="Proteomes" id="UP000238413">
    <property type="component" value="Chromosome"/>
</dbReference>
<dbReference type="EMBL" id="CP026652">
    <property type="protein sequence ID" value="AVH56487.1"/>
    <property type="molecule type" value="Genomic_DNA"/>
</dbReference>
<name>A0ABM6SPC6_9ACTN</name>
<organism evidence="2 3">
    <name type="scientific">Streptomyces dengpaensis</name>
    <dbReference type="NCBI Taxonomy" id="2049881"/>
    <lineage>
        <taxon>Bacteria</taxon>
        <taxon>Bacillati</taxon>
        <taxon>Actinomycetota</taxon>
        <taxon>Actinomycetes</taxon>
        <taxon>Kitasatosporales</taxon>
        <taxon>Streptomycetaceae</taxon>
        <taxon>Streptomyces</taxon>
    </lineage>
</organism>
<evidence type="ECO:0000313" key="3">
    <source>
        <dbReference type="Proteomes" id="UP000238413"/>
    </source>
</evidence>
<gene>
    <name evidence="2" type="ORF">C4B68_12680</name>
</gene>
<proteinExistence type="predicted"/>
<dbReference type="Gene3D" id="3.50.50.60">
    <property type="entry name" value="FAD/NAD(P)-binding domain"/>
    <property type="match status" value="1"/>
</dbReference>
<protein>
    <submittedName>
        <fullName evidence="2">Uncharacterized protein</fullName>
    </submittedName>
</protein>
<accession>A0ABM6SPC6</accession>
<feature type="region of interest" description="Disordered" evidence="1">
    <location>
        <begin position="45"/>
        <end position="64"/>
    </location>
</feature>